<dbReference type="OrthoDB" id="9812968at2"/>
<dbReference type="Pfam" id="PF02021">
    <property type="entry name" value="UPF0102"/>
    <property type="match status" value="1"/>
</dbReference>
<dbReference type="GO" id="GO:0003676">
    <property type="term" value="F:nucleic acid binding"/>
    <property type="evidence" value="ECO:0007669"/>
    <property type="project" value="InterPro"/>
</dbReference>
<dbReference type="InterPro" id="IPR011856">
    <property type="entry name" value="tRNA_endonuc-like_dom_sf"/>
</dbReference>
<dbReference type="InterPro" id="IPR011335">
    <property type="entry name" value="Restrct_endonuc-II-like"/>
</dbReference>
<dbReference type="RefSeq" id="WP_014102074.1">
    <property type="nucleotide sequence ID" value="NC_016026.1"/>
</dbReference>
<dbReference type="HOGENOM" id="CLU_115353_0_2_5"/>
<evidence type="ECO:0000256" key="2">
    <source>
        <dbReference type="HAMAP-Rule" id="MF_00048"/>
    </source>
</evidence>
<dbReference type="Proteomes" id="UP000009286">
    <property type="component" value="Chromosome"/>
</dbReference>
<gene>
    <name evidence="3" type="ordered locus">MICA_514</name>
</gene>
<reference evidence="3 4" key="1">
    <citation type="journal article" date="2011" name="BMC Genomics">
        <title>Genomic insights into an obligate epibiotic bacterial predator: Micavibrio aeruginosavorus ARL-13.</title>
        <authorList>
            <person name="Wang Z."/>
            <person name="Kadouri D."/>
            <person name="Wu M."/>
        </authorList>
    </citation>
    <scope>NUCLEOTIDE SEQUENCE [LARGE SCALE GENOMIC DNA]</scope>
    <source>
        <strain evidence="3 4">ARL-13</strain>
    </source>
</reference>
<dbReference type="HAMAP" id="MF_00048">
    <property type="entry name" value="UPF0102"/>
    <property type="match status" value="1"/>
</dbReference>
<dbReference type="AlphaFoldDB" id="G2KLM1"/>
<dbReference type="EMBL" id="CP002382">
    <property type="protein sequence ID" value="AEP08851.1"/>
    <property type="molecule type" value="Genomic_DNA"/>
</dbReference>
<dbReference type="Gene3D" id="3.40.1350.10">
    <property type="match status" value="1"/>
</dbReference>
<name>G2KLM1_MICAA</name>
<sequence length="121" mass="14089">MKKGEPDRYRRGMNAEFWAAVYLRVCGYRILERRCRTPVGEIDIVARRGKNLVFVEVKTRMDMVTALESISPTQRGRIVRAAQYYMARLRGEFDPRFDVIAIVPPFSLRHIRNAWDLSGAL</sequence>
<evidence type="ECO:0000313" key="3">
    <source>
        <dbReference type="EMBL" id="AEP08851.1"/>
    </source>
</evidence>
<evidence type="ECO:0000256" key="1">
    <source>
        <dbReference type="ARBA" id="ARBA00006738"/>
    </source>
</evidence>
<evidence type="ECO:0000313" key="4">
    <source>
        <dbReference type="Proteomes" id="UP000009286"/>
    </source>
</evidence>
<dbReference type="PANTHER" id="PTHR34039">
    <property type="entry name" value="UPF0102 PROTEIN YRAN"/>
    <property type="match status" value="1"/>
</dbReference>
<dbReference type="PANTHER" id="PTHR34039:SF1">
    <property type="entry name" value="UPF0102 PROTEIN YRAN"/>
    <property type="match status" value="1"/>
</dbReference>
<accession>G2KLM1</accession>
<proteinExistence type="inferred from homology"/>
<comment type="similarity">
    <text evidence="1 2">Belongs to the UPF0102 family.</text>
</comment>
<protein>
    <recommendedName>
        <fullName evidence="2">UPF0102 protein MICA_514</fullName>
    </recommendedName>
</protein>
<dbReference type="eggNOG" id="COG0792">
    <property type="taxonomic scope" value="Bacteria"/>
</dbReference>
<keyword evidence="4" id="KW-1185">Reference proteome</keyword>
<dbReference type="STRING" id="856793.MICA_514"/>
<dbReference type="InterPro" id="IPR003509">
    <property type="entry name" value="UPF0102_YraN-like"/>
</dbReference>
<dbReference type="KEGG" id="mai:MICA_514"/>
<organism evidence="3 4">
    <name type="scientific">Micavibrio aeruginosavorus (strain ARL-13)</name>
    <dbReference type="NCBI Taxonomy" id="856793"/>
    <lineage>
        <taxon>Bacteria</taxon>
        <taxon>Pseudomonadati</taxon>
        <taxon>Bdellovibrionota</taxon>
        <taxon>Bdellovibrionia</taxon>
        <taxon>Bdellovibrionales</taxon>
        <taxon>Pseudobdellovibrionaceae</taxon>
        <taxon>Micavibrio</taxon>
    </lineage>
</organism>
<dbReference type="SUPFAM" id="SSF52980">
    <property type="entry name" value="Restriction endonuclease-like"/>
    <property type="match status" value="1"/>
</dbReference>